<evidence type="ECO:0000256" key="4">
    <source>
        <dbReference type="ARBA" id="ARBA00022723"/>
    </source>
</evidence>
<evidence type="ECO:0000256" key="8">
    <source>
        <dbReference type="ARBA" id="ARBA00022989"/>
    </source>
</evidence>
<keyword evidence="4" id="KW-0479">Metal-binding</keyword>
<organism evidence="13">
    <name type="scientific">Retroperitoneal fibromatosis-associated herpesvirus</name>
    <dbReference type="NCBI Taxonomy" id="111469"/>
    <lineage>
        <taxon>Viruses</taxon>
        <taxon>Duplodnaviria</taxon>
        <taxon>Heunggongvirae</taxon>
        <taxon>Peploviricota</taxon>
        <taxon>Herviviricetes</taxon>
        <taxon>Herpesvirales</taxon>
        <taxon>Orthoherpesviridae</taxon>
        <taxon>Gammaherpesvirinae</taxon>
        <taxon>Rhadinovirus</taxon>
        <taxon>Rhadinovirus macacinegamma8</taxon>
        <taxon>Macacine gammaherpesvirus 8</taxon>
    </lineage>
</organism>
<evidence type="ECO:0000259" key="12">
    <source>
        <dbReference type="PROSITE" id="PS51292"/>
    </source>
</evidence>
<reference evidence="13" key="1">
    <citation type="journal article" date="2000" name="J. Virol.">
        <title>Characterization of two divergent lineages of macaque rhadinoviruses related to Kaposi's sarcoma-associated herpesvirus.</title>
        <authorList>
            <person name="Schultz E.R."/>
            <person name="Rankin G.W.Jr."/>
            <person name="Blanc M.P."/>
            <person name="Raden B.W."/>
            <person name="Tsai C.C."/>
            <person name="Rose T.M."/>
        </authorList>
    </citation>
    <scope>NUCLEOTIDE SEQUENCE</scope>
    <source>
        <strain evidence="13">YN91</strain>
    </source>
</reference>
<protein>
    <submittedName>
        <fullName evidence="13">BHV4-IE1-like protein</fullName>
    </submittedName>
</protein>
<evidence type="ECO:0000256" key="5">
    <source>
        <dbReference type="ARBA" id="ARBA00022771"/>
    </source>
</evidence>
<feature type="transmembrane region" description="Helical" evidence="11">
    <location>
        <begin position="85"/>
        <end position="108"/>
    </location>
</feature>
<evidence type="ECO:0000256" key="3">
    <source>
        <dbReference type="ARBA" id="ARBA00022692"/>
    </source>
</evidence>
<keyword evidence="3 11" id="KW-0812">Transmembrane</keyword>
<comment type="subcellular location">
    <subcellularLocation>
        <location evidence="1">Membrane</location>
        <topology evidence="1">Multi-pass membrane protein</topology>
    </subcellularLocation>
</comment>
<keyword evidence="5" id="KW-0863">Zinc-finger</keyword>
<keyword evidence="9 11" id="KW-0472">Membrane</keyword>
<dbReference type="InterPro" id="IPR013083">
    <property type="entry name" value="Znf_RING/FYVE/PHD"/>
</dbReference>
<accession>A9JPH1</accession>
<keyword evidence="7" id="KW-0862">Zinc</keyword>
<dbReference type="EMBL" id="AF005479">
    <property type="protein sequence ID" value="ABX74961.1"/>
    <property type="molecule type" value="Genomic_DNA"/>
</dbReference>
<evidence type="ECO:0000256" key="10">
    <source>
        <dbReference type="SAM" id="MobiDB-lite"/>
    </source>
</evidence>
<feature type="domain" description="RING-CH-type" evidence="12">
    <location>
        <begin position="1"/>
        <end position="60"/>
    </location>
</feature>
<proteinExistence type="predicted"/>
<feature type="compositionally biased region" description="Basic and acidic residues" evidence="10">
    <location>
        <begin position="222"/>
        <end position="233"/>
    </location>
</feature>
<feature type="region of interest" description="Disordered" evidence="10">
    <location>
        <begin position="186"/>
        <end position="233"/>
    </location>
</feature>
<dbReference type="CDD" id="cd16495">
    <property type="entry name" value="RING_CH-C4HC3_MARCH"/>
    <property type="match status" value="1"/>
</dbReference>
<reference evidence="13" key="3">
    <citation type="submission" date="2006-07" db="EMBL/GenBank/DDBJ databases">
        <authorList>
            <person name="Ryan J.T."/>
            <person name="Bruce A.G."/>
            <person name="Schultz E.R."/>
            <person name="Raden B.W."/>
            <person name="Rose T.M."/>
        </authorList>
    </citation>
    <scope>NUCLEOTIDE SEQUENCE</scope>
    <source>
        <strain evidence="13">YN91</strain>
    </source>
</reference>
<dbReference type="SMART" id="SM00744">
    <property type="entry name" value="RINGv"/>
    <property type="match status" value="1"/>
</dbReference>
<evidence type="ECO:0000256" key="11">
    <source>
        <dbReference type="SAM" id="Phobius"/>
    </source>
</evidence>
<dbReference type="InterPro" id="IPR011016">
    <property type="entry name" value="Znf_RING-CH"/>
</dbReference>
<keyword evidence="2" id="KW-0808">Transferase</keyword>
<feature type="compositionally biased region" description="Gly residues" evidence="10">
    <location>
        <begin position="196"/>
        <end position="209"/>
    </location>
</feature>
<evidence type="ECO:0000256" key="6">
    <source>
        <dbReference type="ARBA" id="ARBA00022786"/>
    </source>
</evidence>
<dbReference type="GO" id="GO:0008270">
    <property type="term" value="F:zinc ion binding"/>
    <property type="evidence" value="ECO:0007669"/>
    <property type="project" value="UniProtKB-KW"/>
</dbReference>
<dbReference type="GO" id="GO:0016020">
    <property type="term" value="C:membrane"/>
    <property type="evidence" value="ECO:0007669"/>
    <property type="project" value="UniProtKB-SubCell"/>
</dbReference>
<evidence type="ECO:0000313" key="13">
    <source>
        <dbReference type="EMBL" id="ABX74961.1"/>
    </source>
</evidence>
<evidence type="ECO:0000256" key="7">
    <source>
        <dbReference type="ARBA" id="ARBA00022833"/>
    </source>
</evidence>
<reference evidence="13" key="2">
    <citation type="journal article" date="2003" name="J. Virol.">
        <title>Analysis of 4.3 kilobases of divergent locus B of macaque retroperitoneal fibromatosis-associated herpesvirus reveals a close similarity in gene sequence and genome organization to Kaposi's sarcoma-associated herpesvirus.</title>
        <authorList>
            <person name="Rose T.M."/>
            <person name="Ryan J.T."/>
            <person name="Schultz E.R."/>
            <person name="Raden B.W."/>
            <person name="Tsai C.C."/>
        </authorList>
    </citation>
    <scope>NUCLEOTIDE SEQUENCE</scope>
    <source>
        <strain evidence="13">YN91</strain>
    </source>
</reference>
<feature type="transmembrane region" description="Helical" evidence="11">
    <location>
        <begin position="120"/>
        <end position="144"/>
    </location>
</feature>
<name>A9JPH1_9GAMA</name>
<dbReference type="Gene3D" id="3.30.40.10">
    <property type="entry name" value="Zinc/RING finger domain, C3HC4 (zinc finger)"/>
    <property type="match status" value="1"/>
</dbReference>
<sequence length="233" mass="25793">MASNDPPICWICREEVGEDGIRACACTGEMEHVHAECLGRWLTVSRNSACQLCRVVYNTRMTWTPVRDMVFCPPMEVWEMFEMGLLLLGLPTLFCAMVLTIGVVLYVVNADEALISSRDAVMYYIFFVVFEIICLFGLGFILYVTRHFSRVFMAANTRVEVFPYWPTNSGNRPGGQAENIELVEIARRDPRDDGPGDLGGAAGNAGGAGDSSDDEGDVVDGLLRRDTKGTKRS</sequence>
<dbReference type="GO" id="GO:0016740">
    <property type="term" value="F:transferase activity"/>
    <property type="evidence" value="ECO:0007669"/>
    <property type="project" value="UniProtKB-KW"/>
</dbReference>
<keyword evidence="6" id="KW-0833">Ubl conjugation pathway</keyword>
<keyword evidence="8 11" id="KW-1133">Transmembrane helix</keyword>
<dbReference type="Pfam" id="PF12906">
    <property type="entry name" value="RINGv"/>
    <property type="match status" value="1"/>
</dbReference>
<dbReference type="PANTHER" id="PTHR46065:SF3">
    <property type="entry name" value="FI20425P1"/>
    <property type="match status" value="1"/>
</dbReference>
<dbReference type="PANTHER" id="PTHR46065">
    <property type="entry name" value="E3 UBIQUITIN-PROTEIN LIGASE MARCH 2/3 FAMILY MEMBER"/>
    <property type="match status" value="1"/>
</dbReference>
<dbReference type="PROSITE" id="PS51292">
    <property type="entry name" value="ZF_RING_CH"/>
    <property type="match status" value="1"/>
</dbReference>
<evidence type="ECO:0000256" key="1">
    <source>
        <dbReference type="ARBA" id="ARBA00004141"/>
    </source>
</evidence>
<evidence type="ECO:0000256" key="9">
    <source>
        <dbReference type="ARBA" id="ARBA00023136"/>
    </source>
</evidence>
<evidence type="ECO:0000256" key="2">
    <source>
        <dbReference type="ARBA" id="ARBA00022679"/>
    </source>
</evidence>
<dbReference type="SUPFAM" id="SSF57850">
    <property type="entry name" value="RING/U-box"/>
    <property type="match status" value="1"/>
</dbReference>